<dbReference type="OMA" id="QIMDNHP"/>
<dbReference type="AlphaFoldDB" id="W3XFD2"/>
<dbReference type="OrthoDB" id="3883941at2759"/>
<dbReference type="Proteomes" id="UP000030651">
    <property type="component" value="Unassembled WGS sequence"/>
</dbReference>
<dbReference type="KEGG" id="pfy:PFICI_05797"/>
<reference evidence="4" key="1">
    <citation type="journal article" date="2015" name="BMC Genomics">
        <title>Genomic and transcriptomic analysis of the endophytic fungus Pestalotiopsis fici reveals its lifestyle and high potential for synthesis of natural products.</title>
        <authorList>
            <person name="Wang X."/>
            <person name="Zhang X."/>
            <person name="Liu L."/>
            <person name="Xiang M."/>
            <person name="Wang W."/>
            <person name="Sun X."/>
            <person name="Che Y."/>
            <person name="Guo L."/>
            <person name="Liu G."/>
            <person name="Guo L."/>
            <person name="Wang C."/>
            <person name="Yin W.B."/>
            <person name="Stadler M."/>
            <person name="Zhang X."/>
            <person name="Liu X."/>
        </authorList>
    </citation>
    <scope>NUCLEOTIDE SEQUENCE [LARGE SCALE GENOMIC DNA]</scope>
    <source>
        <strain evidence="4">W106-1 / CGMCC3.15140</strain>
    </source>
</reference>
<feature type="compositionally biased region" description="Low complexity" evidence="2">
    <location>
        <begin position="30"/>
        <end position="46"/>
    </location>
</feature>
<evidence type="ECO:0000256" key="2">
    <source>
        <dbReference type="SAM" id="MobiDB-lite"/>
    </source>
</evidence>
<dbReference type="eggNOG" id="ENOG502RHGF">
    <property type="taxonomic scope" value="Eukaryota"/>
</dbReference>
<evidence type="ECO:0000313" key="3">
    <source>
        <dbReference type="EMBL" id="ETS83921.1"/>
    </source>
</evidence>
<organism evidence="3 4">
    <name type="scientific">Pestalotiopsis fici (strain W106-1 / CGMCC3.15140)</name>
    <dbReference type="NCBI Taxonomy" id="1229662"/>
    <lineage>
        <taxon>Eukaryota</taxon>
        <taxon>Fungi</taxon>
        <taxon>Dikarya</taxon>
        <taxon>Ascomycota</taxon>
        <taxon>Pezizomycotina</taxon>
        <taxon>Sordariomycetes</taxon>
        <taxon>Xylariomycetidae</taxon>
        <taxon>Amphisphaeriales</taxon>
        <taxon>Sporocadaceae</taxon>
        <taxon>Pestalotiopsis</taxon>
    </lineage>
</organism>
<accession>W3XFD2</accession>
<dbReference type="SUPFAM" id="SSF69989">
    <property type="entry name" value="C-terminal domain of PLC-beta"/>
    <property type="match status" value="1"/>
</dbReference>
<dbReference type="RefSeq" id="XP_007832569.1">
    <property type="nucleotide sequence ID" value="XM_007834378.1"/>
</dbReference>
<sequence>MIPARSLARSGLPRATARSCRATKPQTRFQSSTSSSSSTGSAQSGNSHLSAGVAGGLAAATVLYGAYYFSPSGRMSRTVNKTVKEANNKYQEAATKLQQNTPSADETIDYLKNFCYSYVAWIPGGRQYIDLAFKDVETVRKNHRDEADKILNDAYKQFQQLSKSGLSIETAYKAAEVLADLSKKVGALAGDAFTDVLDNHPQLKDKFGGSIDQLKQMGDQYGPEAKKQVDETWSQVKDVLGGGLTAANLDKVRRLIQEKVEQVKKLGDEAWKKGLEQAKPYLDKNPKVKELIEKNADTLKQGNAKELFDKAKKAVESGDTGDIESYVNSAVEKAKSKGSQLGKSFGLEQYIDQIPNGSEILSKLQQLRDVADKHSEEGKKLVEETLAEVKQVLEKKSQKAEEIVEKAKKESK</sequence>
<name>W3XFD2_PESFW</name>
<dbReference type="InParanoid" id="W3XFD2"/>
<gene>
    <name evidence="3" type="ORF">PFICI_05797</name>
</gene>
<protein>
    <submittedName>
        <fullName evidence="3">Uncharacterized protein</fullName>
    </submittedName>
</protein>
<evidence type="ECO:0000313" key="4">
    <source>
        <dbReference type="Proteomes" id="UP000030651"/>
    </source>
</evidence>
<keyword evidence="4" id="KW-1185">Reference proteome</keyword>
<keyword evidence="1" id="KW-0175">Coiled coil</keyword>
<feature type="coiled-coil region" evidence="1">
    <location>
        <begin position="364"/>
        <end position="410"/>
    </location>
</feature>
<evidence type="ECO:0000256" key="1">
    <source>
        <dbReference type="SAM" id="Coils"/>
    </source>
</evidence>
<dbReference type="GeneID" id="19270810"/>
<proteinExistence type="predicted"/>
<dbReference type="HOGENOM" id="CLU_033245_0_0_1"/>
<dbReference type="STRING" id="1229662.W3XFD2"/>
<feature type="region of interest" description="Disordered" evidence="2">
    <location>
        <begin position="1"/>
        <end position="46"/>
    </location>
</feature>
<dbReference type="EMBL" id="KI912111">
    <property type="protein sequence ID" value="ETS83921.1"/>
    <property type="molecule type" value="Genomic_DNA"/>
</dbReference>